<comment type="caution">
    <text evidence="2">The sequence shown here is derived from an EMBL/GenBank/DDBJ whole genome shotgun (WGS) entry which is preliminary data.</text>
</comment>
<accession>A0ABW6TLK9</accession>
<gene>
    <name evidence="2" type="ORF">ACFYY5_29445</name>
</gene>
<organism evidence="2 3">
    <name type="scientific">Nocardia elegans</name>
    <dbReference type="NCBI Taxonomy" id="300029"/>
    <lineage>
        <taxon>Bacteria</taxon>
        <taxon>Bacillati</taxon>
        <taxon>Actinomycetota</taxon>
        <taxon>Actinomycetes</taxon>
        <taxon>Mycobacteriales</taxon>
        <taxon>Nocardiaceae</taxon>
        <taxon>Nocardia</taxon>
    </lineage>
</organism>
<name>A0ABW6TLK9_9NOCA</name>
<sequence length="94" mass="10612">MKAHSPAIGYCQACRKTLYTSRKAARLIVRRRFPGEQIQAYRCPHVDNAWHAGHTAPEVASGEIAKDLFYGPNGVGEQRRKAGTRKYTRRREAA</sequence>
<proteinExistence type="predicted"/>
<reference evidence="2 3" key="1">
    <citation type="submission" date="2024-10" db="EMBL/GenBank/DDBJ databases">
        <title>The Natural Products Discovery Center: Release of the First 8490 Sequenced Strains for Exploring Actinobacteria Biosynthetic Diversity.</title>
        <authorList>
            <person name="Kalkreuter E."/>
            <person name="Kautsar S.A."/>
            <person name="Yang D."/>
            <person name="Bader C.D."/>
            <person name="Teijaro C.N."/>
            <person name="Fluegel L."/>
            <person name="Davis C.M."/>
            <person name="Simpson J.R."/>
            <person name="Lauterbach L."/>
            <person name="Steele A.D."/>
            <person name="Gui C."/>
            <person name="Meng S."/>
            <person name="Li G."/>
            <person name="Viehrig K."/>
            <person name="Ye F."/>
            <person name="Su P."/>
            <person name="Kiefer A.F."/>
            <person name="Nichols A."/>
            <person name="Cepeda A.J."/>
            <person name="Yan W."/>
            <person name="Fan B."/>
            <person name="Jiang Y."/>
            <person name="Adhikari A."/>
            <person name="Zheng C.-J."/>
            <person name="Schuster L."/>
            <person name="Cowan T.M."/>
            <person name="Smanski M.J."/>
            <person name="Chevrette M.G."/>
            <person name="De Carvalho L.P.S."/>
            <person name="Shen B."/>
        </authorList>
    </citation>
    <scope>NUCLEOTIDE SEQUENCE [LARGE SCALE GENOMIC DNA]</scope>
    <source>
        <strain evidence="2 3">NPDC001867</strain>
    </source>
</reference>
<dbReference type="RefSeq" id="WP_387132087.1">
    <property type="nucleotide sequence ID" value="NZ_JBIATK010000012.1"/>
</dbReference>
<keyword evidence="3" id="KW-1185">Reference proteome</keyword>
<feature type="compositionally biased region" description="Basic residues" evidence="1">
    <location>
        <begin position="81"/>
        <end position="94"/>
    </location>
</feature>
<protein>
    <submittedName>
        <fullName evidence="2">Uncharacterized protein</fullName>
    </submittedName>
</protein>
<feature type="region of interest" description="Disordered" evidence="1">
    <location>
        <begin position="75"/>
        <end position="94"/>
    </location>
</feature>
<dbReference type="EMBL" id="JBIATK010000012">
    <property type="protein sequence ID" value="MFF4026983.1"/>
    <property type="molecule type" value="Genomic_DNA"/>
</dbReference>
<evidence type="ECO:0000313" key="2">
    <source>
        <dbReference type="EMBL" id="MFF4026983.1"/>
    </source>
</evidence>
<evidence type="ECO:0000313" key="3">
    <source>
        <dbReference type="Proteomes" id="UP001602089"/>
    </source>
</evidence>
<evidence type="ECO:0000256" key="1">
    <source>
        <dbReference type="SAM" id="MobiDB-lite"/>
    </source>
</evidence>
<dbReference type="Proteomes" id="UP001602089">
    <property type="component" value="Unassembled WGS sequence"/>
</dbReference>